<organism evidence="2 3">
    <name type="scientific">Trichinella pseudospiralis</name>
    <name type="common">Parasitic roundworm</name>
    <dbReference type="NCBI Taxonomy" id="6337"/>
    <lineage>
        <taxon>Eukaryota</taxon>
        <taxon>Metazoa</taxon>
        <taxon>Ecdysozoa</taxon>
        <taxon>Nematoda</taxon>
        <taxon>Enoplea</taxon>
        <taxon>Dorylaimia</taxon>
        <taxon>Trichinellida</taxon>
        <taxon>Trichinellidae</taxon>
        <taxon>Trichinella</taxon>
    </lineage>
</organism>
<keyword evidence="1" id="KW-0472">Membrane</keyword>
<keyword evidence="3" id="KW-1185">Reference proteome</keyword>
<dbReference type="Proteomes" id="UP000054995">
    <property type="component" value="Unassembled WGS sequence"/>
</dbReference>
<dbReference type="EMBL" id="JYDT01000081">
    <property type="protein sequence ID" value="KRY85869.1"/>
    <property type="molecule type" value="Genomic_DNA"/>
</dbReference>
<feature type="transmembrane region" description="Helical" evidence="1">
    <location>
        <begin position="12"/>
        <end position="33"/>
    </location>
</feature>
<keyword evidence="1" id="KW-1133">Transmembrane helix</keyword>
<dbReference type="AlphaFoldDB" id="A0A0V1FIJ8"/>
<comment type="caution">
    <text evidence="2">The sequence shown here is derived from an EMBL/GenBank/DDBJ whole genome shotgun (WGS) entry which is preliminary data.</text>
</comment>
<name>A0A0V1FIJ8_TRIPS</name>
<gene>
    <name evidence="2" type="ORF">T4D_14103</name>
</gene>
<evidence type="ECO:0000256" key="1">
    <source>
        <dbReference type="SAM" id="Phobius"/>
    </source>
</evidence>
<keyword evidence="1" id="KW-0812">Transmembrane</keyword>
<proteinExistence type="predicted"/>
<protein>
    <submittedName>
        <fullName evidence="2">Uncharacterized protein</fullName>
    </submittedName>
</protein>
<accession>A0A0V1FIJ8</accession>
<evidence type="ECO:0000313" key="2">
    <source>
        <dbReference type="EMBL" id="KRY85869.1"/>
    </source>
</evidence>
<reference evidence="2 3" key="1">
    <citation type="submission" date="2015-01" db="EMBL/GenBank/DDBJ databases">
        <title>Evolution of Trichinella species and genotypes.</title>
        <authorList>
            <person name="Korhonen P.K."/>
            <person name="Edoardo P."/>
            <person name="Giuseppe L.R."/>
            <person name="Gasser R.B."/>
        </authorList>
    </citation>
    <scope>NUCLEOTIDE SEQUENCE [LARGE SCALE GENOMIC DNA]</scope>
    <source>
        <strain evidence="2">ISS470</strain>
    </source>
</reference>
<sequence length="100" mass="11740">MHASIAEKNKLIIYVLLINMHIASKAFFLLHILDGAFYNYEQHACLPLHACFICVHLRDRIAMICILFDLQLWLLEKTETNKRLLTYPFSIKQYNLNCNA</sequence>
<evidence type="ECO:0000313" key="3">
    <source>
        <dbReference type="Proteomes" id="UP000054995"/>
    </source>
</evidence>